<dbReference type="PANTHER" id="PTHR30069:SF29">
    <property type="entry name" value="HEMOGLOBIN AND HEMOGLOBIN-HAPTOGLOBIN-BINDING PROTEIN 1-RELATED"/>
    <property type="match status" value="1"/>
</dbReference>
<evidence type="ECO:0000256" key="6">
    <source>
        <dbReference type="ARBA" id="ARBA00023136"/>
    </source>
</evidence>
<dbReference type="InterPro" id="IPR039426">
    <property type="entry name" value="TonB-dep_rcpt-like"/>
</dbReference>
<sequence length="1198" mass="136040">MMKTLANFSLSFILGFFFIQTIFASDTGKITGTVTDKKTGAPLPGANVIISETIIGTSVDQNGYFIMLNVPAGTYAVSARIIGYSTMTITNVSVSGDLTTDIKFILAPTVVEGEEIVVEAERKLIQMDKTDSRRTITSDDLKDMAVTSVEDAVAYTAGAVEDAGGNLHFRGGRSAEVVYLFEGIQLNDPLTGNSNDSDIPIMAVGETNIITGGFGADYGDAQSGIINVTGREGRNTFAGDIRYSTSNGVSETFTGENPHNFESMEFFLSGPLLKNRAFFSVAGEINEDHGYLPNQFSDLNNFSGKFSLKITDNIKLSFSGLYSHSNFNDGFSYSWSHRLSEDKLTEFIPGYLNVHDGEYGEIADGILQDEEIPEFYSSWWSQEGLQTEDVDGDEILDMYFSQEPFADWNGNGQWDEGEYFNDLDNSGSWTDSAFELDYDANGMLMTPDGDLANEDENNNFILESESATDTWYGNGQLDSEDINGNGVLDEGEDINGNNVLDSEDLDRNGSLTEFSMFDRLPLWERMSKMWNIGFTHTLSDRTYYTLRIAQYTTMLESNIIERLNEDTDRDGTLDLYWGTEPFEDINGNNIWNNGEWYSDLNGNGTYDLNLDWDVDGDGDKRNEDLNGNGVLDSYSPGSSLTGIDDPSDMFHDSNHNNYVDESERDWDGDGIDDYDRRFFWMPWSDIPDEGFKHASGDFYGVGAAHPYSFSRDHWHYDKKVTTTIKSEFVSQVTLNHKLSTGLELKDYDLTNFWPPDRYGYAEYYTVRPREISVYLSDKMEYPGAIVNAGIRMEYFMPNSEYPGDETDPTWTSDDYDDWNGDGVDEQYQGWKDAAGLYEHSLLETDKRGIVIRPIKDPHKAENKLVFAPRLGISHPITDKAMLYFNYGRYYQRPALQYMFRNITYNMGGGFPIVGYPNLDPELTTSYEVGVRYQLTTLSMIEAKGFYKDIFGLTDTRPIYWTVSDWYTTYYNRDYGNVRGFELILLRRPPGLFFGELNYTYSVAKGKSSSVGQGYITEWSGNIVPTFESYLEWDQRHTFNANVNLSYKNFLATMAANFGSGTRYTRPEQGRIVVENTETYPWYMTSNMRVSYKLKLGKYNANLFLYITNLFDLQRFRQVNDLNWYHQYQQLLSQFDSNGDGEVTNSDGQENFFAYMSNVDLDHDGKVDDNKLYPERGPYMHPAVYQEGRRFRIGITIGF</sequence>
<dbReference type="EMBL" id="UINC01000705">
    <property type="protein sequence ID" value="SUZ59881.1"/>
    <property type="molecule type" value="Genomic_DNA"/>
</dbReference>
<evidence type="ECO:0008006" key="12">
    <source>
        <dbReference type="Google" id="ProtNLM"/>
    </source>
</evidence>
<dbReference type="PROSITE" id="PS52016">
    <property type="entry name" value="TONB_DEPENDENT_REC_3"/>
    <property type="match status" value="1"/>
</dbReference>
<gene>
    <name evidence="11" type="ORF">METZ01_LOCUS12735</name>
</gene>
<keyword evidence="4" id="KW-0732">Signal</keyword>
<evidence type="ECO:0000256" key="4">
    <source>
        <dbReference type="ARBA" id="ARBA00022729"/>
    </source>
</evidence>
<dbReference type="SUPFAM" id="SSF56935">
    <property type="entry name" value="Porins"/>
    <property type="match status" value="1"/>
</dbReference>
<dbReference type="Pfam" id="PF00593">
    <property type="entry name" value="TonB_dep_Rec_b-barrel"/>
    <property type="match status" value="1"/>
</dbReference>
<keyword evidence="8" id="KW-0998">Cell outer membrane</keyword>
<evidence type="ECO:0000256" key="8">
    <source>
        <dbReference type="ARBA" id="ARBA00023237"/>
    </source>
</evidence>
<keyword evidence="7" id="KW-0675">Receptor</keyword>
<dbReference type="Pfam" id="PF13715">
    <property type="entry name" value="CarbopepD_reg_2"/>
    <property type="match status" value="1"/>
</dbReference>
<accession>A0A381NZ16</accession>
<proteinExistence type="predicted"/>
<dbReference type="Gene3D" id="2.170.130.10">
    <property type="entry name" value="TonB-dependent receptor, plug domain"/>
    <property type="match status" value="1"/>
</dbReference>
<dbReference type="SUPFAM" id="SSF49464">
    <property type="entry name" value="Carboxypeptidase regulatory domain-like"/>
    <property type="match status" value="1"/>
</dbReference>
<evidence type="ECO:0000256" key="7">
    <source>
        <dbReference type="ARBA" id="ARBA00023170"/>
    </source>
</evidence>
<dbReference type="Gene3D" id="2.40.170.20">
    <property type="entry name" value="TonB-dependent receptor, beta-barrel domain"/>
    <property type="match status" value="2"/>
</dbReference>
<feature type="domain" description="TonB-dependent receptor-like beta-barrel" evidence="9">
    <location>
        <begin position="621"/>
        <end position="1109"/>
    </location>
</feature>
<keyword evidence="3" id="KW-0812">Transmembrane</keyword>
<name>A0A381NZ16_9ZZZZ</name>
<dbReference type="GO" id="GO:0015344">
    <property type="term" value="F:siderophore uptake transmembrane transporter activity"/>
    <property type="evidence" value="ECO:0007669"/>
    <property type="project" value="TreeGrafter"/>
</dbReference>
<comment type="subcellular location">
    <subcellularLocation>
        <location evidence="1">Cell outer membrane</location>
        <topology evidence="1">Multi-pass membrane protein</topology>
    </subcellularLocation>
</comment>
<evidence type="ECO:0000313" key="11">
    <source>
        <dbReference type="EMBL" id="SUZ59881.1"/>
    </source>
</evidence>
<dbReference type="InterPro" id="IPR008969">
    <property type="entry name" value="CarboxyPept-like_regulatory"/>
</dbReference>
<keyword evidence="6" id="KW-0472">Membrane</keyword>
<dbReference type="InterPro" id="IPR000531">
    <property type="entry name" value="Beta-barrel_TonB"/>
</dbReference>
<dbReference type="Gene3D" id="2.60.40.1120">
    <property type="entry name" value="Carboxypeptidase-like, regulatory domain"/>
    <property type="match status" value="1"/>
</dbReference>
<dbReference type="GO" id="GO:0044718">
    <property type="term" value="P:siderophore transmembrane transport"/>
    <property type="evidence" value="ECO:0007669"/>
    <property type="project" value="TreeGrafter"/>
</dbReference>
<keyword evidence="5" id="KW-0798">TonB box</keyword>
<evidence type="ECO:0000256" key="5">
    <source>
        <dbReference type="ARBA" id="ARBA00023077"/>
    </source>
</evidence>
<reference evidence="11" key="1">
    <citation type="submission" date="2018-05" db="EMBL/GenBank/DDBJ databases">
        <authorList>
            <person name="Lanie J.A."/>
            <person name="Ng W.-L."/>
            <person name="Kazmierczak K.M."/>
            <person name="Andrzejewski T.M."/>
            <person name="Davidsen T.M."/>
            <person name="Wayne K.J."/>
            <person name="Tettelin H."/>
            <person name="Glass J.I."/>
            <person name="Rusch D."/>
            <person name="Podicherti R."/>
            <person name="Tsui H.-C.T."/>
            <person name="Winkler M.E."/>
        </authorList>
    </citation>
    <scope>NUCLEOTIDE SEQUENCE</scope>
</reference>
<evidence type="ECO:0000259" key="10">
    <source>
        <dbReference type="Pfam" id="PF07715"/>
    </source>
</evidence>
<evidence type="ECO:0000256" key="3">
    <source>
        <dbReference type="ARBA" id="ARBA00022692"/>
    </source>
</evidence>
<dbReference type="GO" id="GO:0009279">
    <property type="term" value="C:cell outer membrane"/>
    <property type="evidence" value="ECO:0007669"/>
    <property type="project" value="UniProtKB-SubCell"/>
</dbReference>
<protein>
    <recommendedName>
        <fullName evidence="12">TonB-dependent receptor plug domain-containing protein</fullName>
    </recommendedName>
</protein>
<evidence type="ECO:0000256" key="2">
    <source>
        <dbReference type="ARBA" id="ARBA00022448"/>
    </source>
</evidence>
<evidence type="ECO:0000256" key="1">
    <source>
        <dbReference type="ARBA" id="ARBA00004571"/>
    </source>
</evidence>
<dbReference type="InterPro" id="IPR012910">
    <property type="entry name" value="Plug_dom"/>
</dbReference>
<feature type="domain" description="TonB-dependent receptor plug" evidence="10">
    <location>
        <begin position="127"/>
        <end position="223"/>
    </location>
</feature>
<dbReference type="AlphaFoldDB" id="A0A381NZ16"/>
<dbReference type="PANTHER" id="PTHR30069">
    <property type="entry name" value="TONB-DEPENDENT OUTER MEMBRANE RECEPTOR"/>
    <property type="match status" value="1"/>
</dbReference>
<keyword evidence="2" id="KW-0813">Transport</keyword>
<dbReference type="Pfam" id="PF07715">
    <property type="entry name" value="Plug"/>
    <property type="match status" value="1"/>
</dbReference>
<dbReference type="InterPro" id="IPR037066">
    <property type="entry name" value="Plug_dom_sf"/>
</dbReference>
<evidence type="ECO:0000259" key="9">
    <source>
        <dbReference type="Pfam" id="PF00593"/>
    </source>
</evidence>
<organism evidence="11">
    <name type="scientific">marine metagenome</name>
    <dbReference type="NCBI Taxonomy" id="408172"/>
    <lineage>
        <taxon>unclassified sequences</taxon>
        <taxon>metagenomes</taxon>
        <taxon>ecological metagenomes</taxon>
    </lineage>
</organism>
<dbReference type="InterPro" id="IPR036942">
    <property type="entry name" value="Beta-barrel_TonB_sf"/>
</dbReference>